<keyword evidence="2" id="KW-1185">Reference proteome</keyword>
<accession>A0ABU4JFZ4</accession>
<dbReference type="PROSITE" id="PS51257">
    <property type="entry name" value="PROKAR_LIPOPROTEIN"/>
    <property type="match status" value="1"/>
</dbReference>
<organism evidence="1 2">
    <name type="scientific">Epilithonimonas ginsengisoli</name>
    <dbReference type="NCBI Taxonomy" id="1245592"/>
    <lineage>
        <taxon>Bacteria</taxon>
        <taxon>Pseudomonadati</taxon>
        <taxon>Bacteroidota</taxon>
        <taxon>Flavobacteriia</taxon>
        <taxon>Flavobacteriales</taxon>
        <taxon>Weeksellaceae</taxon>
        <taxon>Chryseobacterium group</taxon>
        <taxon>Epilithonimonas</taxon>
    </lineage>
</organism>
<proteinExistence type="predicted"/>
<evidence type="ECO:0000313" key="1">
    <source>
        <dbReference type="EMBL" id="MDW8548607.1"/>
    </source>
</evidence>
<evidence type="ECO:0000313" key="2">
    <source>
        <dbReference type="Proteomes" id="UP001204439"/>
    </source>
</evidence>
<sequence>MKKVTLILILASMVSCIGKHRVDVWKTIAIAPGDSIVLQKLKAPATLEIKNLSHETVNLVSELHMPKTIIAKSKFQYRLPKRSRLIMENPNSDSVSIHLHYSSSKPIIINNKELR</sequence>
<comment type="caution">
    <text evidence="1">The sequence shown here is derived from an EMBL/GenBank/DDBJ whole genome shotgun (WGS) entry which is preliminary data.</text>
</comment>
<dbReference type="EMBL" id="JAMXLT020000009">
    <property type="protein sequence ID" value="MDW8548607.1"/>
    <property type="molecule type" value="Genomic_DNA"/>
</dbReference>
<name>A0ABU4JFZ4_9FLAO</name>
<gene>
    <name evidence="1" type="ORF">NG800_006775</name>
</gene>
<evidence type="ECO:0008006" key="3">
    <source>
        <dbReference type="Google" id="ProtNLM"/>
    </source>
</evidence>
<dbReference type="Proteomes" id="UP001204439">
    <property type="component" value="Unassembled WGS sequence"/>
</dbReference>
<dbReference type="RefSeq" id="WP_063968801.1">
    <property type="nucleotide sequence ID" value="NZ_JAMXLT020000009.1"/>
</dbReference>
<reference evidence="1 2" key="1">
    <citation type="submission" date="2023-11" db="EMBL/GenBank/DDBJ databases">
        <title>First isolation, identification, and characterization of non-pathogenic Epilithonimonas ginsengisoli isolated from diseased farmed rainbow trout (Oncorhynchus mykiss) in Chile.</title>
        <authorList>
            <person name="Miranda C.D."/>
            <person name="Irgang R."/>
            <person name="Concha C."/>
            <person name="Rojas R."/>
            <person name="Avendano R."/>
        </authorList>
    </citation>
    <scope>NUCLEOTIDE SEQUENCE [LARGE SCALE GENOMIC DNA]</scope>
    <source>
        <strain evidence="1 2">FP99</strain>
    </source>
</reference>
<protein>
    <recommendedName>
        <fullName evidence="3">Cupredoxin domain-containing protein</fullName>
    </recommendedName>
</protein>